<reference evidence="1 2" key="1">
    <citation type="journal article" date="2018" name="Genome Announc.">
        <title>Ignatzschineria cameli sp. nov., isolated from necrotic foot tissue of dromedaries (Camelus dromedarius) and associated maggots (Wohlfahrtia species) in Dubai.</title>
        <authorList>
            <person name="Tsang C.C."/>
            <person name="Tang J.Y."/>
            <person name="Fong J.Y."/>
            <person name="Kinne J."/>
            <person name="Lee H.H."/>
            <person name="Joseph M."/>
            <person name="Jose S."/>
            <person name="Schuster R.K."/>
            <person name="Tang Y."/>
            <person name="Sivakumar S."/>
            <person name="Chen J.H."/>
            <person name="Teng J.L."/>
            <person name="Lau S.K."/>
            <person name="Wernery U."/>
            <person name="Woo P.C."/>
        </authorList>
    </citation>
    <scope>NUCLEOTIDE SEQUENCE [LARGE SCALE GENOMIC DNA]</scope>
    <source>
        <strain evidence="1 2">KCTC 22643</strain>
    </source>
</reference>
<dbReference type="EMBL" id="QEWR01000008">
    <property type="protein sequence ID" value="PWD82240.1"/>
    <property type="molecule type" value="Genomic_DNA"/>
</dbReference>
<evidence type="ECO:0000313" key="2">
    <source>
        <dbReference type="Proteomes" id="UP000244948"/>
    </source>
</evidence>
<keyword evidence="2" id="KW-1185">Reference proteome</keyword>
<dbReference type="InterPro" id="IPR006311">
    <property type="entry name" value="TAT_signal"/>
</dbReference>
<accession>A0A2U2AHY2</accession>
<comment type="caution">
    <text evidence="1">The sequence shown here is derived from an EMBL/GenBank/DDBJ whole genome shotgun (WGS) entry which is preliminary data.</text>
</comment>
<gene>
    <name evidence="1" type="ORF">DC082_09910</name>
</gene>
<dbReference type="Proteomes" id="UP000244948">
    <property type="component" value="Unassembled WGS sequence"/>
</dbReference>
<dbReference type="AlphaFoldDB" id="A0A2U2AHY2"/>
<sequence>MEQQPFHSSRRQFLQISSLLAIGIVTNPIAQALITTDTKETAYSSRFNNRVNRVNQEEIRSLDFDSHLFPLRNYRLKSGPIPMTPSLF</sequence>
<dbReference type="PROSITE" id="PS51318">
    <property type="entry name" value="TAT"/>
    <property type="match status" value="1"/>
</dbReference>
<name>A0A2U2AHY2_9GAMM</name>
<proteinExistence type="predicted"/>
<evidence type="ECO:0000313" key="1">
    <source>
        <dbReference type="EMBL" id="PWD82240.1"/>
    </source>
</evidence>
<protein>
    <submittedName>
        <fullName evidence="1">Uncharacterized protein</fullName>
    </submittedName>
</protein>
<dbReference type="RefSeq" id="WP_109236842.1">
    <property type="nucleotide sequence ID" value="NZ_BMXZ01000006.1"/>
</dbReference>
<organism evidence="1 2">
    <name type="scientific">Ignatzschineria indica</name>
    <dbReference type="NCBI Taxonomy" id="472583"/>
    <lineage>
        <taxon>Bacteria</taxon>
        <taxon>Pseudomonadati</taxon>
        <taxon>Pseudomonadota</taxon>
        <taxon>Gammaproteobacteria</taxon>
        <taxon>Cardiobacteriales</taxon>
        <taxon>Ignatzschineriaceae</taxon>
        <taxon>Ignatzschineria</taxon>
    </lineage>
</organism>